<name>A0A1V9YRP6_9STRA</name>
<reference evidence="1 2" key="1">
    <citation type="journal article" date="2014" name="Genome Biol. Evol.">
        <title>The secreted proteins of Achlya hypogyna and Thraustotheca clavata identify the ancestral oomycete secretome and reveal gene acquisitions by horizontal gene transfer.</title>
        <authorList>
            <person name="Misner I."/>
            <person name="Blouin N."/>
            <person name="Leonard G."/>
            <person name="Richards T.A."/>
            <person name="Lane C.E."/>
        </authorList>
    </citation>
    <scope>NUCLEOTIDE SEQUENCE [LARGE SCALE GENOMIC DNA]</scope>
    <source>
        <strain evidence="1 2">ATCC 34112</strain>
    </source>
</reference>
<dbReference type="Proteomes" id="UP000243217">
    <property type="component" value="Unassembled WGS sequence"/>
</dbReference>
<protein>
    <submittedName>
        <fullName evidence="1">Uncharacterized protein</fullName>
    </submittedName>
</protein>
<dbReference type="EMBL" id="JNBS01003306">
    <property type="protein sequence ID" value="OQR88356.1"/>
    <property type="molecule type" value="Genomic_DNA"/>
</dbReference>
<comment type="caution">
    <text evidence="1">The sequence shown here is derived from an EMBL/GenBank/DDBJ whole genome shotgun (WGS) entry which is preliminary data.</text>
</comment>
<evidence type="ECO:0000313" key="1">
    <source>
        <dbReference type="EMBL" id="OQR88356.1"/>
    </source>
</evidence>
<organism evidence="1 2">
    <name type="scientific">Thraustotheca clavata</name>
    <dbReference type="NCBI Taxonomy" id="74557"/>
    <lineage>
        <taxon>Eukaryota</taxon>
        <taxon>Sar</taxon>
        <taxon>Stramenopiles</taxon>
        <taxon>Oomycota</taxon>
        <taxon>Saprolegniomycetes</taxon>
        <taxon>Saprolegniales</taxon>
        <taxon>Achlyaceae</taxon>
        <taxon>Thraustotheca</taxon>
    </lineage>
</organism>
<feature type="non-terminal residue" evidence="1">
    <location>
        <position position="192"/>
    </location>
</feature>
<dbReference type="AlphaFoldDB" id="A0A1V9YRP6"/>
<gene>
    <name evidence="1" type="ORF">THRCLA_10380</name>
</gene>
<feature type="non-terminal residue" evidence="1">
    <location>
        <position position="1"/>
    </location>
</feature>
<evidence type="ECO:0000313" key="2">
    <source>
        <dbReference type="Proteomes" id="UP000243217"/>
    </source>
</evidence>
<dbReference type="OrthoDB" id="61940at2759"/>
<sequence>DVEIVWKAPWVKHDSHILVATEYFRLFRYGYQGSTSTSGTLQFSFLKTVFDHNVNFMGQVGIKKLLDQWGLYHTLFHSFEMRCPSLQIVQEDQHTMVRAPAIMHLRISRATITTLYPHILQHERIVQKLIGQVLRVPFLVHFRYNESGVIDTFNTEVDVISGFVKLLGSTDDAEFVSDGCHFRDDAELEILP</sequence>
<keyword evidence="2" id="KW-1185">Reference proteome</keyword>
<proteinExistence type="predicted"/>
<accession>A0A1V9YRP6</accession>